<keyword evidence="6" id="KW-0675">Receptor</keyword>
<evidence type="ECO:0000256" key="7">
    <source>
        <dbReference type="ARBA" id="ARBA00023224"/>
    </source>
</evidence>
<dbReference type="Pfam" id="PF00001">
    <property type="entry name" value="7tm_1"/>
    <property type="match status" value="1"/>
</dbReference>
<accession>A0ABY7G6G7</accession>
<keyword evidence="7" id="KW-0807">Transducer</keyword>
<proteinExistence type="predicted"/>
<keyword evidence="4" id="KW-0297">G-protein coupled receptor</keyword>
<dbReference type="InterPro" id="IPR000276">
    <property type="entry name" value="GPCR_Rhodpsn"/>
</dbReference>
<organism evidence="10 11">
    <name type="scientific">Mya arenaria</name>
    <name type="common">Soft-shell clam</name>
    <dbReference type="NCBI Taxonomy" id="6604"/>
    <lineage>
        <taxon>Eukaryota</taxon>
        <taxon>Metazoa</taxon>
        <taxon>Spiralia</taxon>
        <taxon>Lophotrochozoa</taxon>
        <taxon>Mollusca</taxon>
        <taxon>Bivalvia</taxon>
        <taxon>Autobranchia</taxon>
        <taxon>Heteroconchia</taxon>
        <taxon>Euheterodonta</taxon>
        <taxon>Imparidentia</taxon>
        <taxon>Neoheterodontei</taxon>
        <taxon>Myida</taxon>
        <taxon>Myoidea</taxon>
        <taxon>Myidae</taxon>
        <taxon>Mya</taxon>
    </lineage>
</organism>
<reference evidence="10" key="1">
    <citation type="submission" date="2022-11" db="EMBL/GenBank/DDBJ databases">
        <title>Centuries of genome instability and evolution in soft-shell clam transmissible cancer (bioRxiv).</title>
        <authorList>
            <person name="Hart S.F.M."/>
            <person name="Yonemitsu M.A."/>
            <person name="Giersch R.M."/>
            <person name="Beal B.F."/>
            <person name="Arriagada G."/>
            <person name="Davis B.W."/>
            <person name="Ostrander E.A."/>
            <person name="Goff S.P."/>
            <person name="Metzger M.J."/>
        </authorList>
    </citation>
    <scope>NUCLEOTIDE SEQUENCE</scope>
    <source>
        <strain evidence="10">MELC-2E11</strain>
        <tissue evidence="10">Siphon/mantle</tissue>
    </source>
</reference>
<keyword evidence="11" id="KW-1185">Reference proteome</keyword>
<name>A0ABY7G6G7_MYAAR</name>
<gene>
    <name evidence="10" type="ORF">MAR_014325</name>
</gene>
<keyword evidence="5 8" id="KW-0472">Membrane</keyword>
<evidence type="ECO:0000256" key="3">
    <source>
        <dbReference type="ARBA" id="ARBA00022989"/>
    </source>
</evidence>
<feature type="domain" description="G-protein coupled receptors family 1 profile" evidence="9">
    <location>
        <begin position="1"/>
        <end position="233"/>
    </location>
</feature>
<dbReference type="PRINTS" id="PR00237">
    <property type="entry name" value="GPCRRHODOPSN"/>
</dbReference>
<evidence type="ECO:0000256" key="1">
    <source>
        <dbReference type="ARBA" id="ARBA00004141"/>
    </source>
</evidence>
<dbReference type="PANTHER" id="PTHR24240">
    <property type="entry name" value="OPSIN"/>
    <property type="match status" value="1"/>
</dbReference>
<keyword evidence="3 8" id="KW-1133">Transmembrane helix</keyword>
<protein>
    <submittedName>
        <fullName evidence="10">OPN5-like protein</fullName>
    </submittedName>
</protein>
<evidence type="ECO:0000256" key="5">
    <source>
        <dbReference type="ARBA" id="ARBA00023136"/>
    </source>
</evidence>
<evidence type="ECO:0000313" key="10">
    <source>
        <dbReference type="EMBL" id="WAR28621.1"/>
    </source>
</evidence>
<dbReference type="PROSITE" id="PS50262">
    <property type="entry name" value="G_PROTEIN_RECEP_F1_2"/>
    <property type="match status" value="1"/>
</dbReference>
<evidence type="ECO:0000256" key="6">
    <source>
        <dbReference type="ARBA" id="ARBA00023170"/>
    </source>
</evidence>
<evidence type="ECO:0000256" key="4">
    <source>
        <dbReference type="ARBA" id="ARBA00023040"/>
    </source>
</evidence>
<feature type="transmembrane region" description="Helical" evidence="8">
    <location>
        <begin position="18"/>
        <end position="35"/>
    </location>
</feature>
<dbReference type="Gene3D" id="1.20.1070.10">
    <property type="entry name" value="Rhodopsin 7-helix transmembrane proteins"/>
    <property type="match status" value="1"/>
</dbReference>
<sequence>MVLYTCIMNWSRLALHDLYIVNLALCDVLVPVFAFPLTTISSFCHRWVFLETGKSLFATFIFVFEWCEIYGFLCFFFGVVSIVTLTEMALVRYTIICRPAFERDCSKQTGAALSRVSVYERRASTNMTCKRKSRALLILPYIYGALWSAIPFVGYGSYEVESYGISCSLHWADNRVFTTLVSVCCIGLPAGCIVMAYGSILSASKRSRSKVKEHQKILTNTQRKREAYLTKVS</sequence>
<comment type="subcellular location">
    <subcellularLocation>
        <location evidence="1">Membrane</location>
        <topology evidence="1">Multi-pass membrane protein</topology>
    </subcellularLocation>
</comment>
<evidence type="ECO:0000256" key="2">
    <source>
        <dbReference type="ARBA" id="ARBA00022692"/>
    </source>
</evidence>
<evidence type="ECO:0000313" key="11">
    <source>
        <dbReference type="Proteomes" id="UP001164746"/>
    </source>
</evidence>
<evidence type="ECO:0000256" key="8">
    <source>
        <dbReference type="SAM" id="Phobius"/>
    </source>
</evidence>
<feature type="transmembrane region" description="Helical" evidence="8">
    <location>
        <begin position="176"/>
        <end position="200"/>
    </location>
</feature>
<dbReference type="SUPFAM" id="SSF81321">
    <property type="entry name" value="Family A G protein-coupled receptor-like"/>
    <property type="match status" value="1"/>
</dbReference>
<dbReference type="Proteomes" id="UP001164746">
    <property type="component" value="Chromosome 15"/>
</dbReference>
<feature type="transmembrane region" description="Helical" evidence="8">
    <location>
        <begin position="135"/>
        <end position="156"/>
    </location>
</feature>
<feature type="transmembrane region" description="Helical" evidence="8">
    <location>
        <begin position="70"/>
        <end position="91"/>
    </location>
</feature>
<keyword evidence="2 8" id="KW-0812">Transmembrane</keyword>
<dbReference type="InterPro" id="IPR050125">
    <property type="entry name" value="GPCR_opsins"/>
</dbReference>
<dbReference type="EMBL" id="CP111026">
    <property type="protein sequence ID" value="WAR28621.1"/>
    <property type="molecule type" value="Genomic_DNA"/>
</dbReference>
<evidence type="ECO:0000259" key="9">
    <source>
        <dbReference type="PROSITE" id="PS50262"/>
    </source>
</evidence>
<dbReference type="InterPro" id="IPR017452">
    <property type="entry name" value="GPCR_Rhodpsn_7TM"/>
</dbReference>